<dbReference type="GO" id="GO:0006313">
    <property type="term" value="P:DNA transposition"/>
    <property type="evidence" value="ECO:0007669"/>
    <property type="project" value="InterPro"/>
</dbReference>
<accession>A0A2M8FEE5</accession>
<dbReference type="AlphaFoldDB" id="A0A2M8FEE5"/>
<reference evidence="3" key="1">
    <citation type="submission" date="2017-09" db="EMBL/GenBank/DDBJ databases">
        <title>Depth-based differentiation of microbial function through sediment-hosted aquifers and enrichment of novel symbionts in the deep terrestrial subsurface.</title>
        <authorList>
            <person name="Probst A.J."/>
            <person name="Ladd B."/>
            <person name="Jarett J.K."/>
            <person name="Geller-Mcgrath D.E."/>
            <person name="Sieber C.M.K."/>
            <person name="Emerson J.B."/>
            <person name="Anantharaman K."/>
            <person name="Thomas B.C."/>
            <person name="Malmstrom R."/>
            <person name="Stieglmeier M."/>
            <person name="Klingl A."/>
            <person name="Woyke T."/>
            <person name="Ryan C.M."/>
            <person name="Banfield J.F."/>
        </authorList>
    </citation>
    <scope>NUCLEOTIDE SEQUENCE [LARGE SCALE GENOMIC DNA]</scope>
</reference>
<organism evidence="2 3">
    <name type="scientific">Candidatus Kaiserbacteria bacterium CG_4_9_14_0_2_um_filter_41_32</name>
    <dbReference type="NCBI Taxonomy" id="1974601"/>
    <lineage>
        <taxon>Bacteria</taxon>
        <taxon>Candidatus Kaiseribacteriota</taxon>
    </lineage>
</organism>
<evidence type="ECO:0000259" key="1">
    <source>
        <dbReference type="SMART" id="SM01321"/>
    </source>
</evidence>
<dbReference type="EMBL" id="PFRD01000092">
    <property type="protein sequence ID" value="PJC56017.1"/>
    <property type="molecule type" value="Genomic_DNA"/>
</dbReference>
<dbReference type="SMART" id="SM01321">
    <property type="entry name" value="Y1_Tnp"/>
    <property type="match status" value="1"/>
</dbReference>
<dbReference type="GO" id="GO:0003677">
    <property type="term" value="F:DNA binding"/>
    <property type="evidence" value="ECO:0007669"/>
    <property type="project" value="InterPro"/>
</dbReference>
<dbReference type="SUPFAM" id="SSF143422">
    <property type="entry name" value="Transposase IS200-like"/>
    <property type="match status" value="1"/>
</dbReference>
<dbReference type="PANTHER" id="PTHR34322">
    <property type="entry name" value="TRANSPOSASE, Y1_TNP DOMAIN-CONTAINING"/>
    <property type="match status" value="1"/>
</dbReference>
<gene>
    <name evidence="2" type="ORF">CO026_02575</name>
</gene>
<sequence>MVMSRKIVPLLTGEIYHVFNRGVDKREVFASKRDYLRFYQSLDLFNSIEPVINFDFALAHKKIFTNAERLVNIKAYSLLPNHIHLILKQNIDGGISEFMKRVSGGYTSYYNLDNDRSGALFQGTFKRVHVNSDEQYNYLLAYVNENHFVHNIKMEREICHSSSLHYQNISRSKLLYSVEQVDYSFKDAVFLANDIYLRRLKSKSSDTLE</sequence>
<dbReference type="Gene3D" id="3.30.70.1290">
    <property type="entry name" value="Transposase IS200-like"/>
    <property type="match status" value="1"/>
</dbReference>
<dbReference type="Pfam" id="PF01797">
    <property type="entry name" value="Y1_Tnp"/>
    <property type="match status" value="1"/>
</dbReference>
<feature type="domain" description="Transposase IS200-like" evidence="1">
    <location>
        <begin position="11"/>
        <end position="146"/>
    </location>
</feature>
<dbReference type="PANTHER" id="PTHR34322:SF2">
    <property type="entry name" value="TRANSPOSASE IS200-LIKE DOMAIN-CONTAINING PROTEIN"/>
    <property type="match status" value="1"/>
</dbReference>
<name>A0A2M8FEE5_9BACT</name>
<comment type="caution">
    <text evidence="2">The sequence shown here is derived from an EMBL/GenBank/DDBJ whole genome shotgun (WGS) entry which is preliminary data.</text>
</comment>
<protein>
    <recommendedName>
        <fullName evidence="1">Transposase IS200-like domain-containing protein</fullName>
    </recommendedName>
</protein>
<dbReference type="InterPro" id="IPR002686">
    <property type="entry name" value="Transposase_17"/>
</dbReference>
<dbReference type="GO" id="GO:0004803">
    <property type="term" value="F:transposase activity"/>
    <property type="evidence" value="ECO:0007669"/>
    <property type="project" value="InterPro"/>
</dbReference>
<dbReference type="InterPro" id="IPR036515">
    <property type="entry name" value="Transposase_17_sf"/>
</dbReference>
<evidence type="ECO:0000313" key="2">
    <source>
        <dbReference type="EMBL" id="PJC56017.1"/>
    </source>
</evidence>
<dbReference type="Proteomes" id="UP000230391">
    <property type="component" value="Unassembled WGS sequence"/>
</dbReference>
<proteinExistence type="predicted"/>
<evidence type="ECO:0000313" key="3">
    <source>
        <dbReference type="Proteomes" id="UP000230391"/>
    </source>
</evidence>